<dbReference type="GO" id="GO:0008237">
    <property type="term" value="F:metallopeptidase activity"/>
    <property type="evidence" value="ECO:0007669"/>
    <property type="project" value="InterPro"/>
</dbReference>
<reference evidence="4 5" key="1">
    <citation type="journal article" date="2010" name="Stand. Genomic Sci.">
        <title>Complete genome sequence of Thermosphaera aggregans type strain (M11TL).</title>
        <authorList>
            <person name="Spring S."/>
            <person name="Rachel R."/>
            <person name="Lapidus A."/>
            <person name="Davenport K."/>
            <person name="Tice H."/>
            <person name="Copeland A."/>
            <person name="Cheng J.F."/>
            <person name="Lucas S."/>
            <person name="Chen F."/>
            <person name="Nolan M."/>
            <person name="Bruce D."/>
            <person name="Goodwin L."/>
            <person name="Pitluck S."/>
            <person name="Ivanova N."/>
            <person name="Mavromatis K."/>
            <person name="Ovchinnikova G."/>
            <person name="Pati A."/>
            <person name="Chen A."/>
            <person name="Palaniappan K."/>
            <person name="Land M."/>
            <person name="Hauser L."/>
            <person name="Chang Y.J."/>
            <person name="Jeffries C.C."/>
            <person name="Brettin T."/>
            <person name="Detter J.C."/>
            <person name="Tapia R."/>
            <person name="Han C."/>
            <person name="Heimerl T."/>
            <person name="Weikl F."/>
            <person name="Brambilla E."/>
            <person name="Goker M."/>
            <person name="Bristow J."/>
            <person name="Eisen J.A."/>
            <person name="Markowitz V."/>
            <person name="Hugenholtz P."/>
            <person name="Kyrpides N.C."/>
            <person name="Klenk H.P."/>
        </authorList>
    </citation>
    <scope>NUCLEOTIDE SEQUENCE [LARGE SCALE GENOMIC DNA]</scope>
    <source>
        <strain evidence="5">DSM 11486 / M11TL</strain>
    </source>
</reference>
<dbReference type="KEGG" id="tag:Tagg_0356"/>
<dbReference type="Pfam" id="PF19289">
    <property type="entry name" value="PmbA_TldD_3rd"/>
    <property type="match status" value="1"/>
</dbReference>
<gene>
    <name evidence="4" type="ordered locus">Tagg_0356</name>
</gene>
<evidence type="ECO:0000313" key="4">
    <source>
        <dbReference type="EMBL" id="ADG90631.1"/>
    </source>
</evidence>
<feature type="domain" description="Metalloprotease TldD/E C-terminal" evidence="2">
    <location>
        <begin position="226"/>
        <end position="446"/>
    </location>
</feature>
<dbReference type="PANTHER" id="PTHR43421:SF1">
    <property type="entry name" value="METALLOPROTEASE PMBA"/>
    <property type="match status" value="1"/>
</dbReference>
<dbReference type="Proteomes" id="UP000002376">
    <property type="component" value="Chromosome"/>
</dbReference>
<dbReference type="GO" id="GO:0005829">
    <property type="term" value="C:cytosol"/>
    <property type="evidence" value="ECO:0007669"/>
    <property type="project" value="TreeGrafter"/>
</dbReference>
<dbReference type="HOGENOM" id="CLU_026425_0_0_2"/>
<dbReference type="Pfam" id="PF19290">
    <property type="entry name" value="PmbA_TldD_2nd"/>
    <property type="match status" value="1"/>
</dbReference>
<dbReference type="eggNOG" id="arCOG00322">
    <property type="taxonomic scope" value="Archaea"/>
</dbReference>
<dbReference type="STRING" id="633148.Tagg_0356"/>
<protein>
    <submittedName>
        <fullName evidence="4">Peptidase U62 modulator of DNA gyrase</fullName>
    </submittedName>
</protein>
<dbReference type="OrthoDB" id="84520at2157"/>
<reference evidence="5" key="2">
    <citation type="journal article" date="2010" name="Stand. Genomic Sci.">
        <title>Complete genome sequence of Thermosphaera aggregans type strain (M11TLT).</title>
        <authorList>
            <person name="Spring S."/>
            <person name="Rachel R."/>
            <person name="Lapidus A."/>
            <person name="Davenport K."/>
            <person name="Tice H."/>
            <person name="Copeland A."/>
            <person name="Cheng J.-F."/>
            <person name="Lucas S."/>
            <person name="Chen F."/>
            <person name="Nolan M."/>
            <person name="Bruce D."/>
            <person name="Goodwin L."/>
            <person name="Pitluck S."/>
            <person name="Ivanova N."/>
            <person name="Mavromatis K."/>
            <person name="Ovchinnikova G."/>
            <person name="Pati A."/>
            <person name="Chen A."/>
            <person name="Palaniappan K."/>
            <person name="Land M."/>
            <person name="Hauser L."/>
            <person name="Chang Y.-J."/>
            <person name="Jeffries C.C."/>
            <person name="Brettin T."/>
            <person name="Detter J.C."/>
            <person name="Tapia R."/>
            <person name="Han C."/>
            <person name="Heimerl T."/>
            <person name="Weikl F."/>
            <person name="Brambilla E."/>
            <person name="Goker M."/>
            <person name="Bristow J."/>
            <person name="Eisen J.A."/>
            <person name="Markowitz V."/>
            <person name="Hugenholtz P."/>
            <person name="Kyrpides N.C."/>
            <person name="Klenk H.-P."/>
        </authorList>
    </citation>
    <scope>NUCLEOTIDE SEQUENCE [LARGE SCALE GENOMIC DNA]</scope>
    <source>
        <strain evidence="5">DSM 11486 / M11TL</strain>
    </source>
</reference>
<feature type="domain" description="Metalloprotease TldD/E central" evidence="3">
    <location>
        <begin position="124"/>
        <end position="214"/>
    </location>
</feature>
<dbReference type="SUPFAM" id="SSF111283">
    <property type="entry name" value="Putative modulator of DNA gyrase, PmbA/TldD"/>
    <property type="match status" value="1"/>
</dbReference>
<dbReference type="Pfam" id="PF01523">
    <property type="entry name" value="PmbA_TldD_1st"/>
    <property type="match status" value="1"/>
</dbReference>
<dbReference type="EMBL" id="CP001939">
    <property type="protein sequence ID" value="ADG90631.1"/>
    <property type="molecule type" value="Genomic_DNA"/>
</dbReference>
<dbReference type="Gene3D" id="3.30.2290.10">
    <property type="entry name" value="PmbA/TldD superfamily"/>
    <property type="match status" value="1"/>
</dbReference>
<feature type="domain" description="Metalloprotease TldD/E N-terminal" evidence="1">
    <location>
        <begin position="19"/>
        <end position="85"/>
    </location>
</feature>
<evidence type="ECO:0000313" key="5">
    <source>
        <dbReference type="Proteomes" id="UP000002376"/>
    </source>
</evidence>
<dbReference type="PANTHER" id="PTHR43421">
    <property type="entry name" value="METALLOPROTEASE PMBA"/>
    <property type="match status" value="1"/>
</dbReference>
<dbReference type="InterPro" id="IPR047657">
    <property type="entry name" value="PmbA"/>
</dbReference>
<dbReference type="GO" id="GO:0006508">
    <property type="term" value="P:proteolysis"/>
    <property type="evidence" value="ECO:0007669"/>
    <property type="project" value="InterPro"/>
</dbReference>
<dbReference type="InterPro" id="IPR045570">
    <property type="entry name" value="Metalloprtase-TldD/E_cen_dom"/>
</dbReference>
<dbReference type="InterPro" id="IPR035068">
    <property type="entry name" value="TldD/PmbA_N"/>
</dbReference>
<dbReference type="InterPro" id="IPR002510">
    <property type="entry name" value="Metalloprtase-TldD/E_N"/>
</dbReference>
<dbReference type="GeneID" id="9165369"/>
<proteinExistence type="predicted"/>
<organism evidence="4 5">
    <name type="scientific">Thermosphaera aggregans (strain DSM 11486 / M11TL)</name>
    <dbReference type="NCBI Taxonomy" id="633148"/>
    <lineage>
        <taxon>Archaea</taxon>
        <taxon>Thermoproteota</taxon>
        <taxon>Thermoprotei</taxon>
        <taxon>Desulfurococcales</taxon>
        <taxon>Desulfurococcaceae</taxon>
        <taxon>Thermosphaera</taxon>
    </lineage>
</organism>
<dbReference type="RefSeq" id="WP_013129224.1">
    <property type="nucleotide sequence ID" value="NC_014160.1"/>
</dbReference>
<dbReference type="InterPro" id="IPR036059">
    <property type="entry name" value="TldD/PmbA_sf"/>
</dbReference>
<evidence type="ECO:0000259" key="1">
    <source>
        <dbReference type="Pfam" id="PF01523"/>
    </source>
</evidence>
<dbReference type="AlphaFoldDB" id="D5U0I1"/>
<name>D5U0I1_THEAM</name>
<evidence type="ECO:0000259" key="3">
    <source>
        <dbReference type="Pfam" id="PF19290"/>
    </source>
</evidence>
<accession>D5U0I1</accession>
<sequence length="448" mass="49467">MDVDFLLNKGKTIGLEGLEVYMVETELLNLTISSDKVREVSSSKTFSIGVRGYIDKRVAGVTINDENLRVDAAFEKLSSLIKTSVEDPNWAGFPPPRKGFINVICRDNRIIHTDYAETMKTIKDLMEIMKDEAIREGAERAIVAEGMTRLGVQKITTANSEGVHVQDECTVFSTFMVLKTVTGKGESDKSFWIMNRRFDLAELESLGRDTARLSLMFGGGRKIENGEYDLILMPQAAVGIIASTLIPAFSALNILEGRSPLRGKLESKVLAEEVGVSDNPELPLEIGSRRFDDEGMPTSSKVLIKDGVLKQVLHNYYTSSRMKLENVGNGFRRNPSSPTTPYPTNFFVHPGEVKLEDLQREVKKALIVYETIGQWMSNPFNGNVKATATHALLVENGEVKGPAKGVLVTGNIYEWLGNKLNGLGRETFTSEGIVAPGVWVEKVKVATE</sequence>
<dbReference type="InterPro" id="IPR045569">
    <property type="entry name" value="Metalloprtase-TldD/E_C"/>
</dbReference>
<reference key="3">
    <citation type="submission" date="2010-02" db="EMBL/GenBank/DDBJ databases">
        <title>Complete genome sequence of Thermosphaera aggregans type strain (M11TL).</title>
        <authorList>
            <consortium name="US DOE Joint Genome Institute (JGI-PGF)"/>
            <person name="Spring S."/>
            <person name="Lapidus A."/>
            <person name="Munk C."/>
            <person name="Schroeder M."/>
            <person name="Glavina Del Rio T."/>
            <person name="Tice H."/>
            <person name="Copeland A."/>
            <person name="Cheng J.-F."/>
            <person name="Lucas S."/>
            <person name="Chen F."/>
            <person name="Nolan M."/>
            <person name="Bruce D."/>
            <person name="Goodwin L."/>
            <person name="Pitluck S."/>
            <person name="Ivanova N."/>
            <person name="Mavromatis K."/>
            <person name="Ovchinnikova G."/>
            <person name="Pati A."/>
            <person name="Chen A."/>
            <person name="Palaniappan K."/>
            <person name="Land M."/>
            <person name="Hauser L."/>
            <person name="Chang Y.-J."/>
            <person name="Jeffries C.C."/>
            <person name="Brettin T."/>
            <person name="Detter J.C."/>
            <person name="Tapia R."/>
            <person name="Han C."/>
            <person name="Chain P."/>
            <person name="Heimerl T."/>
            <person name="Weik F."/>
            <person name="Goker M."/>
            <person name="Rachel R."/>
            <person name="Bristow J."/>
            <person name="Eisen J.A."/>
            <person name="Markowitz V."/>
            <person name="Hugenholtz P."/>
            <person name="Kyrpides N.C."/>
            <person name="Klenk H.-P."/>
        </authorList>
    </citation>
    <scope>NUCLEOTIDE SEQUENCE</scope>
    <source>
        <strain>DSM 11486</strain>
    </source>
</reference>
<keyword evidence="5" id="KW-1185">Reference proteome</keyword>
<evidence type="ECO:0000259" key="2">
    <source>
        <dbReference type="Pfam" id="PF19289"/>
    </source>
</evidence>